<dbReference type="PANTHER" id="PTHR43685">
    <property type="entry name" value="GLYCOSYLTRANSFERASE"/>
    <property type="match status" value="1"/>
</dbReference>
<dbReference type="AlphaFoldDB" id="A0AA45A8C3"/>
<protein>
    <recommendedName>
        <fullName evidence="1">Glycosyltransferase 2-like domain-containing protein</fullName>
    </recommendedName>
</protein>
<comment type="caution">
    <text evidence="2">The sequence shown here is derived from an EMBL/GenBank/DDBJ whole genome shotgun (WGS) entry which is preliminary data.</text>
</comment>
<organism evidence="2 3">
    <name type="scientific">Vibrio lentus</name>
    <dbReference type="NCBI Taxonomy" id="136468"/>
    <lineage>
        <taxon>Bacteria</taxon>
        <taxon>Pseudomonadati</taxon>
        <taxon>Pseudomonadota</taxon>
        <taxon>Gammaproteobacteria</taxon>
        <taxon>Vibrionales</taxon>
        <taxon>Vibrionaceae</taxon>
        <taxon>Vibrio</taxon>
    </lineage>
</organism>
<proteinExistence type="predicted"/>
<evidence type="ECO:0000259" key="1">
    <source>
        <dbReference type="Pfam" id="PF00535"/>
    </source>
</evidence>
<evidence type="ECO:0000313" key="3">
    <source>
        <dbReference type="Proteomes" id="UP000239763"/>
    </source>
</evidence>
<dbReference type="InterPro" id="IPR001173">
    <property type="entry name" value="Glyco_trans_2-like"/>
</dbReference>
<dbReference type="EMBL" id="MCSB01000024">
    <property type="protein sequence ID" value="PME27108.1"/>
    <property type="molecule type" value="Genomic_DNA"/>
</dbReference>
<accession>A0AA45A8C3</accession>
<dbReference type="Gene3D" id="3.90.550.10">
    <property type="entry name" value="Spore Coat Polysaccharide Biosynthesis Protein SpsA, Chain A"/>
    <property type="match status" value="1"/>
</dbReference>
<dbReference type="RefSeq" id="WP_102296293.1">
    <property type="nucleotide sequence ID" value="NZ_JAAHTI010000001.1"/>
</dbReference>
<dbReference type="InterPro" id="IPR029044">
    <property type="entry name" value="Nucleotide-diphossugar_trans"/>
</dbReference>
<name>A0AA45A8C3_9VIBR</name>
<keyword evidence="3" id="KW-1185">Reference proteome</keyword>
<sequence>MKKILVATMTTGTRQSTLLGTLTSLNIQKPSQDYIIEILLVGNTSTESDELMRFIDQTTREFNVKLNYVREATIGIPFARNCALDFATKNGFDYLCFIDDDAFANDDWIEQLANSINSSDLKAVTGPQLALFPEGTSKLYKNARIYHERKIEDGSLVKWAATNNVIFDVEFTKTHNLKFNENMRQGGSDKEFFFKFAKQGGRILWDNNAIVSEYISINRLSVNWAMKRAFRIGATGFKIESSRRNSFMTHSVCLFKGVAYLGKAMVSLLPELFSKNGSILNPLCDFSHSYGFFYGIFTRGRISSYI</sequence>
<evidence type="ECO:0000313" key="2">
    <source>
        <dbReference type="EMBL" id="PME27108.1"/>
    </source>
</evidence>
<dbReference type="GeneID" id="69649070"/>
<dbReference type="SUPFAM" id="SSF53448">
    <property type="entry name" value="Nucleotide-diphospho-sugar transferases"/>
    <property type="match status" value="1"/>
</dbReference>
<dbReference type="Proteomes" id="UP000239763">
    <property type="component" value="Unassembled WGS sequence"/>
</dbReference>
<dbReference type="InterPro" id="IPR050834">
    <property type="entry name" value="Glycosyltransf_2"/>
</dbReference>
<dbReference type="CDD" id="cd00761">
    <property type="entry name" value="Glyco_tranf_GTA_type"/>
    <property type="match status" value="1"/>
</dbReference>
<reference evidence="2 3" key="1">
    <citation type="journal article" date="2018" name="Nature">
        <title>A major lineage of non-tailed dsDNA viruses as unrecognized killers of marine bacteria.</title>
        <authorList>
            <person name="Kauffman K.M."/>
            <person name="Hussain F.A."/>
            <person name="Yang J."/>
            <person name="Arevalo P."/>
            <person name="Brown J.M."/>
            <person name="Chang W.K."/>
            <person name="VanInsberghe D."/>
            <person name="Elsherbini J."/>
            <person name="Sharma R.S."/>
            <person name="Cutler M.B."/>
            <person name="Kelly L."/>
            <person name="Polz M.F."/>
        </authorList>
    </citation>
    <scope>NUCLEOTIDE SEQUENCE [LARGE SCALE GENOMIC DNA]</scope>
    <source>
        <strain evidence="2 3">10N.286.55.E1</strain>
    </source>
</reference>
<dbReference type="Pfam" id="PF00535">
    <property type="entry name" value="Glycos_transf_2"/>
    <property type="match status" value="1"/>
</dbReference>
<gene>
    <name evidence="2" type="ORF">BCV38_08670</name>
</gene>
<feature type="domain" description="Glycosyltransferase 2-like" evidence="1">
    <location>
        <begin position="14"/>
        <end position="140"/>
    </location>
</feature>
<dbReference type="PANTHER" id="PTHR43685:SF2">
    <property type="entry name" value="GLYCOSYLTRANSFERASE 2-LIKE DOMAIN-CONTAINING PROTEIN"/>
    <property type="match status" value="1"/>
</dbReference>